<dbReference type="Gene3D" id="3.30.530.20">
    <property type="match status" value="1"/>
</dbReference>
<dbReference type="EMBL" id="JBJKFK010008026">
    <property type="protein sequence ID" value="KAL3307195.1"/>
    <property type="molecule type" value="Genomic_DNA"/>
</dbReference>
<name>A0ABD2PJH0_9PLAT</name>
<dbReference type="InterPro" id="IPR023393">
    <property type="entry name" value="START-like_dom_sf"/>
</dbReference>
<dbReference type="SUPFAM" id="SSF55961">
    <property type="entry name" value="Bet v1-like"/>
    <property type="match status" value="1"/>
</dbReference>
<gene>
    <name evidence="1" type="primary">DLC1_2</name>
    <name evidence="1" type="ORF">Ciccas_014298</name>
</gene>
<evidence type="ECO:0000313" key="2">
    <source>
        <dbReference type="Proteomes" id="UP001626550"/>
    </source>
</evidence>
<keyword evidence="2" id="KW-1185">Reference proteome</keyword>
<dbReference type="AlphaFoldDB" id="A0ABD2PJH0"/>
<protein>
    <submittedName>
        <fullName evidence="1">Dynein light chain Tctex-type</fullName>
    </submittedName>
</protein>
<comment type="caution">
    <text evidence="1">The sequence shown here is derived from an EMBL/GenBank/DDBJ whole genome shotgun (WGS) entry which is preliminary data.</text>
</comment>
<organism evidence="1 2">
    <name type="scientific">Cichlidogyrus casuarinus</name>
    <dbReference type="NCBI Taxonomy" id="1844966"/>
    <lineage>
        <taxon>Eukaryota</taxon>
        <taxon>Metazoa</taxon>
        <taxon>Spiralia</taxon>
        <taxon>Lophotrochozoa</taxon>
        <taxon>Platyhelminthes</taxon>
        <taxon>Monogenea</taxon>
        <taxon>Monopisthocotylea</taxon>
        <taxon>Dactylogyridea</taxon>
        <taxon>Ancyrocephalidae</taxon>
        <taxon>Cichlidogyrus</taxon>
    </lineage>
</organism>
<dbReference type="PANTHER" id="PTHR12659">
    <property type="entry name" value="RHO-TYPE GTPASE ACTIVATING PROTEIN"/>
    <property type="match status" value="1"/>
</dbReference>
<reference evidence="1 2" key="1">
    <citation type="submission" date="2024-11" db="EMBL/GenBank/DDBJ databases">
        <title>Adaptive evolution of stress response genes in parasites aligns with host niche diversity.</title>
        <authorList>
            <person name="Hahn C."/>
            <person name="Resl P."/>
        </authorList>
    </citation>
    <scope>NUCLEOTIDE SEQUENCE [LARGE SCALE GENOMIC DNA]</scope>
    <source>
        <strain evidence="1">EGGRZ-B1_66</strain>
        <tissue evidence="1">Body</tissue>
    </source>
</reference>
<accession>A0ABD2PJH0</accession>
<dbReference type="PANTHER" id="PTHR12659:SF7">
    <property type="entry name" value="CROSSVEINLESS C, ISOFORM C"/>
    <property type="match status" value="1"/>
</dbReference>
<dbReference type="Proteomes" id="UP001626550">
    <property type="component" value="Unassembled WGS sequence"/>
</dbReference>
<evidence type="ECO:0000313" key="1">
    <source>
        <dbReference type="EMBL" id="KAL3307195.1"/>
    </source>
</evidence>
<proteinExistence type="predicted"/>
<sequence length="268" mass="30770">MELEYAILPRLGLTKCFVSLPSDLRESSGQVFKLDTLEVVYRIMHTTRSASGNTISSSISINSNGKHNAQESNDNLGLRTWKASIVVPLTSVELVLHRIWNQRHLWDPELFKAEIIQELDDSVQFYRVVLTANAPQPSREWRLLRGKWMHLEASPTAISFGAVVSESFQFGEAATQLADLYPDHPQALMPTSHVFHEHFYVETLPKQPSDVRISLISKCDLRGFGLEYYRKQWGFAVMRRLLNLAQSLHMQQYHALDSELHFGHRVFH</sequence>